<evidence type="ECO:0000313" key="3">
    <source>
        <dbReference type="Proteomes" id="UP001283361"/>
    </source>
</evidence>
<proteinExistence type="predicted"/>
<reference evidence="2" key="1">
    <citation type="journal article" date="2023" name="G3 (Bethesda)">
        <title>A reference genome for the long-term kleptoplast-retaining sea slug Elysia crispata morphotype clarki.</title>
        <authorList>
            <person name="Eastman K.E."/>
            <person name="Pendleton A.L."/>
            <person name="Shaikh M.A."/>
            <person name="Suttiyut T."/>
            <person name="Ogas R."/>
            <person name="Tomko P."/>
            <person name="Gavelis G."/>
            <person name="Widhalm J.R."/>
            <person name="Wisecaver J.H."/>
        </authorList>
    </citation>
    <scope>NUCLEOTIDE SEQUENCE</scope>
    <source>
        <strain evidence="2">ECLA1</strain>
    </source>
</reference>
<dbReference type="AlphaFoldDB" id="A0AAE1AWR8"/>
<evidence type="ECO:0000256" key="1">
    <source>
        <dbReference type="SAM" id="MobiDB-lite"/>
    </source>
</evidence>
<dbReference type="Proteomes" id="UP001283361">
    <property type="component" value="Unassembled WGS sequence"/>
</dbReference>
<accession>A0AAE1AWR8</accession>
<protein>
    <submittedName>
        <fullName evidence="2">Uncharacterized protein</fullName>
    </submittedName>
</protein>
<name>A0AAE1AWR8_9GAST</name>
<sequence length="113" mass="12407">MDQAREAGRPTVIRGSRKWGENHPRLGPYIPPVPDIIVISSLASGLDGRSTSSGGRRCSRKLNYLDIKDENHGTNLVFVQGENLILVSIYPVMSSRIHKGQHAAEGQDDTKKS</sequence>
<dbReference type="EMBL" id="JAWDGP010001056">
    <property type="protein sequence ID" value="KAK3795443.1"/>
    <property type="molecule type" value="Genomic_DNA"/>
</dbReference>
<evidence type="ECO:0000313" key="2">
    <source>
        <dbReference type="EMBL" id="KAK3795443.1"/>
    </source>
</evidence>
<keyword evidence="3" id="KW-1185">Reference proteome</keyword>
<feature type="region of interest" description="Disordered" evidence="1">
    <location>
        <begin position="1"/>
        <end position="26"/>
    </location>
</feature>
<organism evidence="2 3">
    <name type="scientific">Elysia crispata</name>
    <name type="common">lettuce slug</name>
    <dbReference type="NCBI Taxonomy" id="231223"/>
    <lineage>
        <taxon>Eukaryota</taxon>
        <taxon>Metazoa</taxon>
        <taxon>Spiralia</taxon>
        <taxon>Lophotrochozoa</taxon>
        <taxon>Mollusca</taxon>
        <taxon>Gastropoda</taxon>
        <taxon>Heterobranchia</taxon>
        <taxon>Euthyneura</taxon>
        <taxon>Panpulmonata</taxon>
        <taxon>Sacoglossa</taxon>
        <taxon>Placobranchoidea</taxon>
        <taxon>Plakobranchidae</taxon>
        <taxon>Elysia</taxon>
    </lineage>
</organism>
<gene>
    <name evidence="2" type="ORF">RRG08_045433</name>
</gene>
<comment type="caution">
    <text evidence="2">The sequence shown here is derived from an EMBL/GenBank/DDBJ whole genome shotgun (WGS) entry which is preliminary data.</text>
</comment>